<feature type="chain" id="PRO_5045802435" evidence="1">
    <location>
        <begin position="24"/>
        <end position="116"/>
    </location>
</feature>
<name>A0ABT8BGF3_9HYPH</name>
<dbReference type="Proteomes" id="UP001224644">
    <property type="component" value="Unassembled WGS sequence"/>
</dbReference>
<accession>A0ABT8BGF3</accession>
<gene>
    <name evidence="2" type="ORF">QWZ12_11295</name>
</gene>
<evidence type="ECO:0000313" key="2">
    <source>
        <dbReference type="EMBL" id="MDN3591199.1"/>
    </source>
</evidence>
<evidence type="ECO:0000256" key="1">
    <source>
        <dbReference type="SAM" id="SignalP"/>
    </source>
</evidence>
<comment type="caution">
    <text evidence="2">The sequence shown here is derived from an EMBL/GenBank/DDBJ whole genome shotgun (WGS) entry which is preliminary data.</text>
</comment>
<keyword evidence="1" id="KW-0732">Signal</keyword>
<reference evidence="3" key="1">
    <citation type="journal article" date="2019" name="Int. J. Syst. Evol. Microbiol.">
        <title>The Global Catalogue of Microorganisms (GCM) 10K type strain sequencing project: providing services to taxonomists for standard genome sequencing and annotation.</title>
        <authorList>
            <consortium name="The Broad Institute Genomics Platform"/>
            <consortium name="The Broad Institute Genome Sequencing Center for Infectious Disease"/>
            <person name="Wu L."/>
            <person name="Ma J."/>
        </authorList>
    </citation>
    <scope>NUCLEOTIDE SEQUENCE [LARGE SCALE GENOMIC DNA]</scope>
    <source>
        <strain evidence="3">CECT 7069</strain>
    </source>
</reference>
<sequence length="116" mass="12713">MRLVALSLALSPLVPLFPMAAAAQDQVRPPSAPSRPAEATSDERAAEIRNMIRLGQLRQQAVEARNTRIWKRWDYAVCLGCGPIPKGLRIVYTTPSRVLAGFLAADDDAMRASQQI</sequence>
<feature type="signal peptide" evidence="1">
    <location>
        <begin position="1"/>
        <end position="23"/>
    </location>
</feature>
<organism evidence="2 3">
    <name type="scientific">Methylobacterium adhaesivum</name>
    <dbReference type="NCBI Taxonomy" id="333297"/>
    <lineage>
        <taxon>Bacteria</taxon>
        <taxon>Pseudomonadati</taxon>
        <taxon>Pseudomonadota</taxon>
        <taxon>Alphaproteobacteria</taxon>
        <taxon>Hyphomicrobiales</taxon>
        <taxon>Methylobacteriaceae</taxon>
        <taxon>Methylobacterium</taxon>
    </lineage>
</organism>
<dbReference type="RefSeq" id="WP_238227302.1">
    <property type="nucleotide sequence ID" value="NZ_BPQD01000026.1"/>
</dbReference>
<keyword evidence="3" id="KW-1185">Reference proteome</keyword>
<dbReference type="EMBL" id="JAUFPX010000007">
    <property type="protein sequence ID" value="MDN3591199.1"/>
    <property type="molecule type" value="Genomic_DNA"/>
</dbReference>
<protein>
    <submittedName>
        <fullName evidence="2">Uncharacterized protein</fullName>
    </submittedName>
</protein>
<proteinExistence type="predicted"/>
<evidence type="ECO:0000313" key="3">
    <source>
        <dbReference type="Proteomes" id="UP001224644"/>
    </source>
</evidence>